<reference evidence="8" key="1">
    <citation type="submission" date="2010-02" db="EMBL/GenBank/DDBJ databases">
        <title>Complete sequence of Ferroglobus placidus DSM 10642.</title>
        <authorList>
            <consortium name="US DOE Joint Genome Institute"/>
            <person name="Lucas S."/>
            <person name="Copeland A."/>
            <person name="Lapidus A."/>
            <person name="Cheng J.-F."/>
            <person name="Bruce D."/>
            <person name="Goodwin L."/>
            <person name="Pitluck S."/>
            <person name="Saunders E."/>
            <person name="Brettin T."/>
            <person name="Detter J.C."/>
            <person name="Han C."/>
            <person name="Tapia R."/>
            <person name="Larimer F."/>
            <person name="Land M."/>
            <person name="Hauser L."/>
            <person name="Kyrpides N."/>
            <person name="Ivanova N."/>
            <person name="Holmes D."/>
            <person name="Lovley D."/>
            <person name="Kyrpides N."/>
            <person name="Anderson I.J."/>
            <person name="Woyke T."/>
        </authorList>
    </citation>
    <scope>NUCLEOTIDE SEQUENCE [LARGE SCALE GENOMIC DNA]</scope>
    <source>
        <strain evidence="8">DSM 10642 / AEDII12DO</strain>
    </source>
</reference>
<dbReference type="PANTHER" id="PTHR34857:SF2">
    <property type="entry name" value="SLL0384 PROTEIN"/>
    <property type="match status" value="1"/>
</dbReference>
<organism evidence="7 8">
    <name type="scientific">Ferroglobus placidus (strain DSM 10642 / AEDII12DO)</name>
    <dbReference type="NCBI Taxonomy" id="589924"/>
    <lineage>
        <taxon>Archaea</taxon>
        <taxon>Methanobacteriati</taxon>
        <taxon>Methanobacteriota</taxon>
        <taxon>Archaeoglobi</taxon>
        <taxon>Archaeoglobales</taxon>
        <taxon>Archaeoglobaceae</taxon>
        <taxon>Ferroglobus</taxon>
    </lineage>
</organism>
<dbReference type="STRING" id="589924.Ferp_2086"/>
<proteinExistence type="predicted"/>
<evidence type="ECO:0000256" key="1">
    <source>
        <dbReference type="ARBA" id="ARBA00004141"/>
    </source>
</evidence>
<dbReference type="CDD" id="cd16914">
    <property type="entry name" value="EcfT"/>
    <property type="match status" value="1"/>
</dbReference>
<dbReference type="eggNOG" id="arCOG02250">
    <property type="taxonomic scope" value="Archaea"/>
</dbReference>
<evidence type="ECO:0000256" key="4">
    <source>
        <dbReference type="ARBA" id="ARBA00022989"/>
    </source>
</evidence>
<feature type="transmembrane region" description="Helical" evidence="6">
    <location>
        <begin position="150"/>
        <end position="170"/>
    </location>
</feature>
<sequence>MLRLHELIERSIRAFSEYFQNFFVYEENLLSKVDPRVKVIGFTILAVLSVSTFEIEKILFTIVSIYLLAFLSGISTIKLLKRSYLFPLFSFFVVLPTLFFGEPFSYVLIFSLRVFAAISSLQLLIISTPFNEVISALRSLKVPEKLLNSLWIAYVYSYILVRDLLAILIARESRRVKRSGHLETMKRGGEALGLFMLRSMEKGEKVALAMKLRGEPVGSVGGSKLLIPYFLLVVVWWTIL</sequence>
<dbReference type="Proteomes" id="UP000002613">
    <property type="component" value="Chromosome"/>
</dbReference>
<feature type="transmembrane region" description="Helical" evidence="6">
    <location>
        <begin position="220"/>
        <end position="239"/>
    </location>
</feature>
<keyword evidence="5 6" id="KW-0472">Membrane</keyword>
<keyword evidence="4 6" id="KW-1133">Transmembrane helix</keyword>
<evidence type="ECO:0000256" key="3">
    <source>
        <dbReference type="ARBA" id="ARBA00022692"/>
    </source>
</evidence>
<keyword evidence="3 6" id="KW-0812">Transmembrane</keyword>
<evidence type="ECO:0000256" key="6">
    <source>
        <dbReference type="SAM" id="Phobius"/>
    </source>
</evidence>
<dbReference type="InterPro" id="IPR003339">
    <property type="entry name" value="ABC/ECF_trnsptr_transmembrane"/>
</dbReference>
<evidence type="ECO:0000256" key="5">
    <source>
        <dbReference type="ARBA" id="ARBA00023136"/>
    </source>
</evidence>
<protein>
    <submittedName>
        <fullName evidence="7">Cobalt ABC transporter, inner membrane subunit CbiQ</fullName>
    </submittedName>
</protein>
<evidence type="ECO:0000313" key="8">
    <source>
        <dbReference type="Proteomes" id="UP000002613"/>
    </source>
</evidence>
<feature type="transmembrane region" description="Helical" evidence="6">
    <location>
        <begin position="58"/>
        <end position="77"/>
    </location>
</feature>
<name>D3S0F4_FERPA</name>
<dbReference type="KEGG" id="fpl:Ferp_2086"/>
<dbReference type="PANTHER" id="PTHR34857">
    <property type="entry name" value="SLL0384 PROTEIN"/>
    <property type="match status" value="1"/>
</dbReference>
<dbReference type="Pfam" id="PF02361">
    <property type="entry name" value="CbiQ"/>
    <property type="match status" value="1"/>
</dbReference>
<evidence type="ECO:0000256" key="2">
    <source>
        <dbReference type="ARBA" id="ARBA00022475"/>
    </source>
</evidence>
<dbReference type="GO" id="GO:0005886">
    <property type="term" value="C:plasma membrane"/>
    <property type="evidence" value="ECO:0007669"/>
    <property type="project" value="UniProtKB-ARBA"/>
</dbReference>
<keyword evidence="2" id="KW-1003">Cell membrane</keyword>
<comment type="subcellular location">
    <subcellularLocation>
        <location evidence="1">Membrane</location>
        <topology evidence="1">Multi-pass membrane protein</topology>
    </subcellularLocation>
</comment>
<evidence type="ECO:0000313" key="7">
    <source>
        <dbReference type="EMBL" id="ADC66217.1"/>
    </source>
</evidence>
<keyword evidence="8" id="KW-1185">Reference proteome</keyword>
<dbReference type="AlphaFoldDB" id="D3S0F4"/>
<accession>D3S0F4</accession>
<dbReference type="PaxDb" id="589924-Ferp_2086"/>
<dbReference type="EMBL" id="CP001899">
    <property type="protein sequence ID" value="ADC66217.1"/>
    <property type="molecule type" value="Genomic_DNA"/>
</dbReference>
<feature type="transmembrane region" description="Helical" evidence="6">
    <location>
        <begin position="83"/>
        <end position="100"/>
    </location>
</feature>
<dbReference type="HOGENOM" id="CLU_056469_1_0_2"/>
<gene>
    <name evidence="7" type="ordered locus">Ferp_2086</name>
</gene>
<dbReference type="InterPro" id="IPR051611">
    <property type="entry name" value="ECF_transporter_component"/>
</dbReference>
<reference evidence="7 8" key="2">
    <citation type="journal article" date="2011" name="Stand. Genomic Sci.">
        <title>Complete genome sequence of Ferroglobus placidus AEDII12DO.</title>
        <authorList>
            <person name="Anderson I."/>
            <person name="Risso C."/>
            <person name="Holmes D."/>
            <person name="Lucas S."/>
            <person name="Copeland A."/>
            <person name="Lapidus A."/>
            <person name="Cheng J.F."/>
            <person name="Bruce D."/>
            <person name="Goodwin L."/>
            <person name="Pitluck S."/>
            <person name="Saunders E."/>
            <person name="Brettin T."/>
            <person name="Detter J.C."/>
            <person name="Han C."/>
            <person name="Tapia R."/>
            <person name="Larimer F."/>
            <person name="Land M."/>
            <person name="Hauser L."/>
            <person name="Woyke T."/>
            <person name="Lovley D."/>
            <person name="Kyrpides N."/>
            <person name="Ivanova N."/>
        </authorList>
    </citation>
    <scope>NUCLEOTIDE SEQUENCE [LARGE SCALE GENOMIC DNA]</scope>
    <source>
        <strain evidence="8">DSM 10642 / AEDII12DO</strain>
    </source>
</reference>